<evidence type="ECO:0000256" key="9">
    <source>
        <dbReference type="ARBA" id="ARBA00047288"/>
    </source>
</evidence>
<evidence type="ECO:0000256" key="6">
    <source>
        <dbReference type="ARBA" id="ARBA00023098"/>
    </source>
</evidence>
<evidence type="ECO:0000256" key="5">
    <source>
        <dbReference type="ARBA" id="ARBA00022842"/>
    </source>
</evidence>
<protein>
    <recommendedName>
        <fullName evidence="1">phosphoglycerol geranylgeranyltransferase</fullName>
        <ecNumber evidence="1">2.5.1.41</ecNumber>
    </recommendedName>
</protein>
<keyword evidence="7" id="KW-0594">Phospholipid biosynthesis</keyword>
<proteinExistence type="predicted"/>
<keyword evidence="2" id="KW-0444">Lipid biosynthesis</keyword>
<dbReference type="GO" id="GO:0120536">
    <property type="term" value="F:heptaprenylglyceryl phosphate synthase activity"/>
    <property type="evidence" value="ECO:0007669"/>
    <property type="project" value="UniProtKB-ARBA"/>
</dbReference>
<gene>
    <name evidence="10" type="ORF">SAMN04487949_2439</name>
</gene>
<dbReference type="PANTHER" id="PTHR40029:SF2">
    <property type="entry name" value="HEPTAPRENYLGLYCERYL PHOSPHATE SYNTHASE"/>
    <property type="match status" value="1"/>
</dbReference>
<evidence type="ECO:0000256" key="1">
    <source>
        <dbReference type="ARBA" id="ARBA00012676"/>
    </source>
</evidence>
<evidence type="ECO:0000256" key="7">
    <source>
        <dbReference type="ARBA" id="ARBA00023209"/>
    </source>
</evidence>
<dbReference type="STRING" id="660521.SAMN04487949_2439"/>
<dbReference type="PANTHER" id="PTHR40029">
    <property type="match status" value="1"/>
</dbReference>
<dbReference type="AlphaFoldDB" id="A0A1G9VN11"/>
<evidence type="ECO:0000256" key="8">
    <source>
        <dbReference type="ARBA" id="ARBA00023264"/>
    </source>
</evidence>
<dbReference type="GO" id="GO:0047294">
    <property type="term" value="F:phosphoglycerol geranylgeranyltransferase activity"/>
    <property type="evidence" value="ECO:0007669"/>
    <property type="project" value="UniProtKB-EC"/>
</dbReference>
<dbReference type="InterPro" id="IPR038597">
    <property type="entry name" value="GGGP/HepGP_synthase_sf"/>
</dbReference>
<dbReference type="GO" id="GO:0046872">
    <property type="term" value="F:metal ion binding"/>
    <property type="evidence" value="ECO:0007669"/>
    <property type="project" value="UniProtKB-KW"/>
</dbReference>
<comment type="catalytic activity">
    <reaction evidence="9">
        <text>sn-glycerol 1-phosphate + (2E,6E,10E)-geranylgeranyl diphosphate = sn-3-O-(geranylgeranyl)glycerol 1-phosphate + diphosphate</text>
        <dbReference type="Rhea" id="RHEA:23404"/>
        <dbReference type="ChEBI" id="CHEBI:33019"/>
        <dbReference type="ChEBI" id="CHEBI:57677"/>
        <dbReference type="ChEBI" id="CHEBI:57685"/>
        <dbReference type="ChEBI" id="CHEBI:58756"/>
        <dbReference type="EC" id="2.5.1.41"/>
    </reaction>
</comment>
<evidence type="ECO:0000256" key="4">
    <source>
        <dbReference type="ARBA" id="ARBA00022723"/>
    </source>
</evidence>
<dbReference type="OrthoDB" id="49758at2157"/>
<dbReference type="Pfam" id="PF01884">
    <property type="entry name" value="PcrB"/>
    <property type="match status" value="1"/>
</dbReference>
<keyword evidence="5" id="KW-0460">Magnesium</keyword>
<sequence length="427" mass="45391">MAALDDVARAVGRLASVVRSGVRTLGPVDSNPVPTDWTHVTKLDPEHAKKLPLLYPLYLQHTSAVSVGGSSDVTAANTEETFTLLSPLTVPVFHEPSGPRHITHRTRDAAAFIAIPEVLNGDSESLVGTLGVGIEHIREQLAPELLDDALPRWTPERIVDALANVATSVLLSEAVFEAYIIQNPDSAAAREANVGPDDLLSPTEAKQHAMAAERHLDSELVYLEYSGTYGDEEATAILDAVSEGLDWSRLWYGGGLDSREGVEAMLDAGADTVVVGNAFHDVADEEAELVAAATETLATDADETAVREWLTETVDVADSAAARYLSTVPSVADPTSTAEDALVASVRTALELDGLAEQVSEAEPSTRAELRAAVDDAGNLPGARYLDESMCKHPEAMARSVAVDVLARRLGLDIDGRLPVSHLSTDR</sequence>
<reference evidence="11" key="1">
    <citation type="submission" date="2016-10" db="EMBL/GenBank/DDBJ databases">
        <authorList>
            <person name="Varghese N."/>
            <person name="Submissions S."/>
        </authorList>
    </citation>
    <scope>NUCLEOTIDE SEQUENCE [LARGE SCALE GENOMIC DNA]</scope>
    <source>
        <strain evidence="11">CGMCC 1.10119</strain>
    </source>
</reference>
<dbReference type="SUPFAM" id="SSF51395">
    <property type="entry name" value="FMN-linked oxidoreductases"/>
    <property type="match status" value="1"/>
</dbReference>
<keyword evidence="8" id="KW-1208">Phospholipid metabolism</keyword>
<accession>A0A1G9VN11</accession>
<dbReference type="GO" id="GO:0046474">
    <property type="term" value="P:glycerophospholipid biosynthetic process"/>
    <property type="evidence" value="ECO:0007669"/>
    <property type="project" value="UniProtKB-ARBA"/>
</dbReference>
<dbReference type="InterPro" id="IPR039074">
    <property type="entry name" value="GGGP/HepGP_synthase_I"/>
</dbReference>
<evidence type="ECO:0000256" key="2">
    <source>
        <dbReference type="ARBA" id="ARBA00022516"/>
    </source>
</evidence>
<keyword evidence="4" id="KW-0479">Metal-binding</keyword>
<name>A0A1G9VN11_9EURY</name>
<dbReference type="EMBL" id="FNHL01000003">
    <property type="protein sequence ID" value="SDM73497.1"/>
    <property type="molecule type" value="Genomic_DNA"/>
</dbReference>
<dbReference type="Proteomes" id="UP000199451">
    <property type="component" value="Unassembled WGS sequence"/>
</dbReference>
<evidence type="ECO:0000313" key="11">
    <source>
        <dbReference type="Proteomes" id="UP000199451"/>
    </source>
</evidence>
<evidence type="ECO:0000313" key="10">
    <source>
        <dbReference type="EMBL" id="SDM73497.1"/>
    </source>
</evidence>
<organism evidence="10 11">
    <name type="scientific">Halogranum gelatinilyticum</name>
    <dbReference type="NCBI Taxonomy" id="660521"/>
    <lineage>
        <taxon>Archaea</taxon>
        <taxon>Methanobacteriati</taxon>
        <taxon>Methanobacteriota</taxon>
        <taxon>Stenosarchaea group</taxon>
        <taxon>Halobacteria</taxon>
        <taxon>Halobacteriales</taxon>
        <taxon>Haloferacaceae</taxon>
    </lineage>
</organism>
<keyword evidence="6" id="KW-0443">Lipid metabolism</keyword>
<dbReference type="RefSeq" id="WP_089697752.1">
    <property type="nucleotide sequence ID" value="NZ_FNHL01000003.1"/>
</dbReference>
<keyword evidence="3 10" id="KW-0808">Transferase</keyword>
<keyword evidence="11" id="KW-1185">Reference proteome</keyword>
<dbReference type="InterPro" id="IPR008205">
    <property type="entry name" value="GGGP_HepGP_synthase"/>
</dbReference>
<evidence type="ECO:0000256" key="3">
    <source>
        <dbReference type="ARBA" id="ARBA00022679"/>
    </source>
</evidence>
<dbReference type="Gene3D" id="3.20.20.390">
    <property type="entry name" value="FMN-linked oxidoreductases"/>
    <property type="match status" value="1"/>
</dbReference>
<dbReference type="EC" id="2.5.1.41" evidence="1"/>